<comment type="pathway">
    <text evidence="2">Secondary metabolite biosynthesis.</text>
</comment>
<dbReference type="PROSITE" id="PS00086">
    <property type="entry name" value="CYTOCHROME_P450"/>
    <property type="match status" value="1"/>
</dbReference>
<dbReference type="InterPro" id="IPR017972">
    <property type="entry name" value="Cyt_P450_CS"/>
</dbReference>
<dbReference type="Pfam" id="PF00067">
    <property type="entry name" value="p450"/>
    <property type="match status" value="1"/>
</dbReference>
<dbReference type="GO" id="GO:0020037">
    <property type="term" value="F:heme binding"/>
    <property type="evidence" value="ECO:0007669"/>
    <property type="project" value="InterPro"/>
</dbReference>
<comment type="cofactor">
    <cofactor evidence="1 9">
        <name>heme</name>
        <dbReference type="ChEBI" id="CHEBI:30413"/>
    </cofactor>
</comment>
<dbReference type="OrthoDB" id="2789670at2759"/>
<dbReference type="AlphaFoldDB" id="F8PBU0"/>
<dbReference type="RefSeq" id="XP_007323860.1">
    <property type="nucleotide sequence ID" value="XM_007323798.1"/>
</dbReference>
<evidence type="ECO:0000256" key="6">
    <source>
        <dbReference type="ARBA" id="ARBA00023002"/>
    </source>
</evidence>
<dbReference type="PRINTS" id="PR00463">
    <property type="entry name" value="EP450I"/>
</dbReference>
<protein>
    <recommendedName>
        <fullName evidence="13">Cytochrome P450</fullName>
    </recommendedName>
</protein>
<keyword evidence="7 9" id="KW-0408">Iron</keyword>
<dbReference type="InterPro" id="IPR050364">
    <property type="entry name" value="Cytochrome_P450_fung"/>
</dbReference>
<dbReference type="PANTHER" id="PTHR46300:SF1">
    <property type="entry name" value="P450, PUTATIVE (EUROFUNG)-RELATED"/>
    <property type="match status" value="1"/>
</dbReference>
<reference evidence="12" key="1">
    <citation type="submission" date="2011-04" db="EMBL/GenBank/DDBJ databases">
        <title>Evolution of plant cell wall degrading machinery underlies the functional diversity of forest fungi.</title>
        <authorList>
            <consortium name="US DOE Joint Genome Institute (JGI-PGF)"/>
            <person name="Eastwood D.C."/>
            <person name="Floudas D."/>
            <person name="Binder M."/>
            <person name="Majcherczyk A."/>
            <person name="Schneider P."/>
            <person name="Aerts A."/>
            <person name="Asiegbu F.O."/>
            <person name="Baker S.E."/>
            <person name="Barry K."/>
            <person name="Bendiksby M."/>
            <person name="Blumentritt M."/>
            <person name="Coutinho P.M."/>
            <person name="Cullen D."/>
            <person name="Cullen D."/>
            <person name="Gathman A."/>
            <person name="Goodell B."/>
            <person name="Henrissat B."/>
            <person name="Ihrmark K."/>
            <person name="Kauserud H."/>
            <person name="Kohler A."/>
            <person name="LaButti K."/>
            <person name="Lapidus A."/>
            <person name="Lavin J.L."/>
            <person name="Lee Y.-H."/>
            <person name="Lindquist E."/>
            <person name="Lilly W."/>
            <person name="Lucas S."/>
            <person name="Morin E."/>
            <person name="Murat C."/>
            <person name="Oguiza J.A."/>
            <person name="Park J."/>
            <person name="Pisabarro A.G."/>
            <person name="Riley R."/>
            <person name="Rosling A."/>
            <person name="Salamov A."/>
            <person name="Schmidt O."/>
            <person name="Schmutz J."/>
            <person name="Skrede I."/>
            <person name="Stenlid J."/>
            <person name="Wiebenga A."/>
            <person name="Xie X."/>
            <person name="Kues U."/>
            <person name="Hibbett D.S."/>
            <person name="Hoffmeister D."/>
            <person name="Hogberg N."/>
            <person name="Martin F."/>
            <person name="Grigoriev I.V."/>
            <person name="Watkinson S.C."/>
        </authorList>
    </citation>
    <scope>NUCLEOTIDE SEQUENCE</scope>
    <source>
        <strain evidence="12">S7.9</strain>
    </source>
</reference>
<dbReference type="HOGENOM" id="CLU_001570_2_1_1"/>
<keyword evidence="5 9" id="KW-0479">Metal-binding</keyword>
<sequence length="499" mass="56283">MSQLLPTLNWTAGFCAAVLLGILAYRRSSTSNSSIPLPPGPPRQWLGGTKNPKSTNVAFLFSKLVDEYGPVVSIKQGRKVAIIIGRHDAANEIMEKEGGALVDRPRLVAADEIVSKGMRLVLARSGDRFRRLRRAAHTHLQTKAAETYEPLQMHNAKNVILDILDDPKQHIMHARRYATSVILRVTYGKTAPTGITDPDMISIMEAVGRFQIVMRPGSFLVDRFPFLKYVPGYGRDLERRYKEDLKLYSGHMDRADGKAEACFMRYLIEHAEKHQLSNDEMAFLGGTFYAAGSDTTAAAIANMIMAAALHPEEQAKIQDELDMIVGSDRVPTFADHDMLPQLQAFVLETLRWRPITHLGFAHRATSDIIWKGYRIPAGATVYGVHWAITRDPVVFPDPERFNPQRWFDSEGKLRTDIKAFTFGFGRRACPGNHVANRSIYINAALLLWSFRFSQNPLAPIDSMAFEDSIVAHPRPFDVNFEPRKEEKVLRQMMEDYAKE</sequence>
<dbReference type="InterPro" id="IPR002401">
    <property type="entry name" value="Cyt_P450_E_grp-I"/>
</dbReference>
<dbReference type="KEGG" id="sla:SERLADRAFT_418471"/>
<proteinExistence type="inferred from homology"/>
<comment type="similarity">
    <text evidence="3 10">Belongs to the cytochrome P450 family.</text>
</comment>
<dbReference type="Gene3D" id="1.10.630.10">
    <property type="entry name" value="Cytochrome P450"/>
    <property type="match status" value="1"/>
</dbReference>
<feature type="region of interest" description="Disordered" evidence="11">
    <location>
        <begin position="30"/>
        <end position="49"/>
    </location>
</feature>
<dbReference type="Proteomes" id="UP000008064">
    <property type="component" value="Unassembled WGS sequence"/>
</dbReference>
<dbReference type="InterPro" id="IPR001128">
    <property type="entry name" value="Cyt_P450"/>
</dbReference>
<dbReference type="EMBL" id="GL945443">
    <property type="protein sequence ID" value="EGO19727.1"/>
    <property type="molecule type" value="Genomic_DNA"/>
</dbReference>
<evidence type="ECO:0000256" key="11">
    <source>
        <dbReference type="SAM" id="MobiDB-lite"/>
    </source>
</evidence>
<name>F8PBU0_SERL9</name>
<dbReference type="GO" id="GO:0005506">
    <property type="term" value="F:iron ion binding"/>
    <property type="evidence" value="ECO:0007669"/>
    <property type="project" value="InterPro"/>
</dbReference>
<evidence type="ECO:0000256" key="7">
    <source>
        <dbReference type="ARBA" id="ARBA00023004"/>
    </source>
</evidence>
<organism>
    <name type="scientific">Serpula lacrymans var. lacrymans (strain S7.9)</name>
    <name type="common">Dry rot fungus</name>
    <dbReference type="NCBI Taxonomy" id="578457"/>
    <lineage>
        <taxon>Eukaryota</taxon>
        <taxon>Fungi</taxon>
        <taxon>Dikarya</taxon>
        <taxon>Basidiomycota</taxon>
        <taxon>Agaricomycotina</taxon>
        <taxon>Agaricomycetes</taxon>
        <taxon>Agaricomycetidae</taxon>
        <taxon>Boletales</taxon>
        <taxon>Coniophorineae</taxon>
        <taxon>Serpulaceae</taxon>
        <taxon>Serpula</taxon>
    </lineage>
</organism>
<dbReference type="GO" id="GO:0016705">
    <property type="term" value="F:oxidoreductase activity, acting on paired donors, with incorporation or reduction of molecular oxygen"/>
    <property type="evidence" value="ECO:0007669"/>
    <property type="project" value="InterPro"/>
</dbReference>
<evidence type="ECO:0000313" key="12">
    <source>
        <dbReference type="EMBL" id="EGO19727.1"/>
    </source>
</evidence>
<feature type="binding site" description="axial binding residue" evidence="9">
    <location>
        <position position="429"/>
    </location>
    <ligand>
        <name>heme</name>
        <dbReference type="ChEBI" id="CHEBI:30413"/>
    </ligand>
    <ligandPart>
        <name>Fe</name>
        <dbReference type="ChEBI" id="CHEBI:18248"/>
    </ligandPart>
</feature>
<accession>F8PBU0</accession>
<evidence type="ECO:0000256" key="10">
    <source>
        <dbReference type="RuleBase" id="RU000461"/>
    </source>
</evidence>
<dbReference type="PRINTS" id="PR00385">
    <property type="entry name" value="P450"/>
</dbReference>
<dbReference type="GO" id="GO:0004497">
    <property type="term" value="F:monooxygenase activity"/>
    <property type="evidence" value="ECO:0007669"/>
    <property type="project" value="UniProtKB-KW"/>
</dbReference>
<keyword evidence="8 10" id="KW-0503">Monooxygenase</keyword>
<evidence type="ECO:0000256" key="9">
    <source>
        <dbReference type="PIRSR" id="PIRSR602401-1"/>
    </source>
</evidence>
<keyword evidence="6 10" id="KW-0560">Oxidoreductase</keyword>
<evidence type="ECO:0000256" key="1">
    <source>
        <dbReference type="ARBA" id="ARBA00001971"/>
    </source>
</evidence>
<dbReference type="PANTHER" id="PTHR46300">
    <property type="entry name" value="P450, PUTATIVE (EUROFUNG)-RELATED-RELATED"/>
    <property type="match status" value="1"/>
</dbReference>
<evidence type="ECO:0000256" key="4">
    <source>
        <dbReference type="ARBA" id="ARBA00022617"/>
    </source>
</evidence>
<evidence type="ECO:0000256" key="2">
    <source>
        <dbReference type="ARBA" id="ARBA00005179"/>
    </source>
</evidence>
<dbReference type="GeneID" id="18813711"/>
<keyword evidence="4 9" id="KW-0349">Heme</keyword>
<gene>
    <name evidence="12" type="ORF">SERLADRAFT_418471</name>
</gene>
<evidence type="ECO:0000256" key="5">
    <source>
        <dbReference type="ARBA" id="ARBA00022723"/>
    </source>
</evidence>
<evidence type="ECO:0000256" key="3">
    <source>
        <dbReference type="ARBA" id="ARBA00010617"/>
    </source>
</evidence>
<dbReference type="SUPFAM" id="SSF48264">
    <property type="entry name" value="Cytochrome P450"/>
    <property type="match status" value="1"/>
</dbReference>
<evidence type="ECO:0008006" key="13">
    <source>
        <dbReference type="Google" id="ProtNLM"/>
    </source>
</evidence>
<dbReference type="InterPro" id="IPR036396">
    <property type="entry name" value="Cyt_P450_sf"/>
</dbReference>
<evidence type="ECO:0000256" key="8">
    <source>
        <dbReference type="ARBA" id="ARBA00023033"/>
    </source>
</evidence>
<dbReference type="CDD" id="cd11065">
    <property type="entry name" value="CYP64-like"/>
    <property type="match status" value="1"/>
</dbReference>